<sequence length="223" mass="25954">MSQDFINSKALYRIGIKHSIQQILQTLAAIKIINKGHHIDIHNFLHLPNRAIFHTRNSMHLCNGQVQELTKSIYINGFSNNKRTSLRLKEPRHNLWGHEFRGTDETSKSNLINVFGRAKITDNTATITTNHDILWLDITMDNVFIVKNLNARSNFTNNLPQERVIKVLNSFNRCKQIIIIQFHNHESKAFGVIKAQWLQNIGRVKILIHHKLLHKLVARLWIL</sequence>
<dbReference type="Proteomes" id="UP000204095">
    <property type="component" value="Segment"/>
</dbReference>
<organism evidence="1 2">
    <name type="scientific">Paramecium bursaria Chlorella virus FR483</name>
    <name type="common">PBCV-FR483</name>
    <dbReference type="NCBI Taxonomy" id="399781"/>
    <lineage>
        <taxon>Viruses</taxon>
        <taxon>Varidnaviria</taxon>
        <taxon>Bamfordvirae</taxon>
        <taxon>Nucleocytoviricota</taxon>
        <taxon>Megaviricetes</taxon>
        <taxon>Algavirales</taxon>
        <taxon>Phycodnaviridae</taxon>
        <taxon>Chlorovirus</taxon>
        <taxon>Chlorovirus conductrix</taxon>
        <taxon>Paramecium bursaria Chlorella virus A1</taxon>
    </lineage>
</organism>
<dbReference type="EMBL" id="DQ890022">
    <property type="protein sequence ID" value="ABT15509.1"/>
    <property type="molecule type" value="Genomic_DNA"/>
</dbReference>
<name>A7J6S8_PBCVF</name>
<reference evidence="1 2" key="1">
    <citation type="journal article" date="2007" name="Virology">
        <title>Sequence and annotation of the 314-kb MT325 and the 321-kb FR483 viruses that infect Chlorella Pbi.</title>
        <authorList>
            <person name="Fitzgerald L.A."/>
            <person name="Graves M.V."/>
            <person name="Li X."/>
            <person name="Feldblyum T."/>
            <person name="Hartigan J."/>
            <person name="Van Etten J.L."/>
        </authorList>
    </citation>
    <scope>NUCLEOTIDE SEQUENCE [LARGE SCALE GENOMIC DNA]</scope>
    <source>
        <strain evidence="1 2">FR483</strain>
    </source>
</reference>
<accession>A7J6S8</accession>
<evidence type="ECO:0000313" key="2">
    <source>
        <dbReference type="Proteomes" id="UP000204095"/>
    </source>
</evidence>
<dbReference type="RefSeq" id="YP_001425856.1">
    <property type="nucleotide sequence ID" value="NC_008603.1"/>
</dbReference>
<dbReference type="KEGG" id="vg:5470163"/>
<dbReference type="GeneID" id="5470163"/>
<proteinExistence type="predicted"/>
<gene>
    <name evidence="1" type="primary">n224R</name>
    <name evidence="1" type="ORF">FR483_n224R</name>
</gene>
<organismHost>
    <name type="scientific">Paramecium bursaria</name>
    <dbReference type="NCBI Taxonomy" id="74790"/>
</organismHost>
<protein>
    <submittedName>
        <fullName evidence="1">Uncharacterized protein n224R</fullName>
    </submittedName>
</protein>
<evidence type="ECO:0000313" key="1">
    <source>
        <dbReference type="EMBL" id="ABT15509.1"/>
    </source>
</evidence>